<dbReference type="GO" id="GO:0016301">
    <property type="term" value="F:kinase activity"/>
    <property type="evidence" value="ECO:0007669"/>
    <property type="project" value="UniProtKB-KW"/>
</dbReference>
<evidence type="ECO:0000313" key="1">
    <source>
        <dbReference type="EMBL" id="SEB10623.1"/>
    </source>
</evidence>
<dbReference type="OrthoDB" id="680421at2"/>
<protein>
    <submittedName>
        <fullName evidence="1">cAMP-binding domain of CRP or a regulatory subunit of cAMP-dependent protein kinases</fullName>
    </submittedName>
</protein>
<keyword evidence="1" id="KW-0418">Kinase</keyword>
<proteinExistence type="predicted"/>
<keyword evidence="1" id="KW-0808">Transferase</keyword>
<dbReference type="EMBL" id="FNRA01000010">
    <property type="protein sequence ID" value="SEB10623.1"/>
    <property type="molecule type" value="Genomic_DNA"/>
</dbReference>
<sequence length="198" mass="23095">MDYKNFFNYLFPGDKLSSFMLAQSAHSVWIKELESQLKTIDIQHGRILALGRSIPDVIYFLEKGAIKGYEDHQGKKKITHLWESPCIVGDIISFFYESISSLNIEIVQDSSLLVLERPALSSVIITYPESYLIRESILLKHMIYYEKQYLDFQKLSAFERFKKLLSTRKGIELIFSKTDLASYLCISRSSYNEFYARK</sequence>
<dbReference type="AlphaFoldDB" id="A0A1H4GLX8"/>
<gene>
    <name evidence="1" type="ORF">SAMN05443550_110191</name>
</gene>
<keyword evidence="2" id="KW-1185">Reference proteome</keyword>
<dbReference type="RefSeq" id="WP_090558917.1">
    <property type="nucleotide sequence ID" value="NZ_FNRA01000010.1"/>
</dbReference>
<accession>A0A1H4GLX8</accession>
<dbReference type="SUPFAM" id="SSF51206">
    <property type="entry name" value="cAMP-binding domain-like"/>
    <property type="match status" value="1"/>
</dbReference>
<dbReference type="Proteomes" id="UP000198850">
    <property type="component" value="Unassembled WGS sequence"/>
</dbReference>
<dbReference type="InterPro" id="IPR018490">
    <property type="entry name" value="cNMP-bd_dom_sf"/>
</dbReference>
<dbReference type="InterPro" id="IPR014710">
    <property type="entry name" value="RmlC-like_jellyroll"/>
</dbReference>
<dbReference type="STRING" id="425514.SAMN05443550_110191"/>
<evidence type="ECO:0000313" key="2">
    <source>
        <dbReference type="Proteomes" id="UP000198850"/>
    </source>
</evidence>
<reference evidence="1 2" key="1">
    <citation type="submission" date="2016-10" db="EMBL/GenBank/DDBJ databases">
        <authorList>
            <person name="de Groot N.N."/>
        </authorList>
    </citation>
    <scope>NUCLEOTIDE SEQUENCE [LARGE SCALE GENOMIC DNA]</scope>
    <source>
        <strain evidence="1 2">DSM 19033</strain>
    </source>
</reference>
<name>A0A1H4GLX8_9SPHI</name>
<organism evidence="1 2">
    <name type="scientific">Pedobacter hartonius</name>
    <dbReference type="NCBI Taxonomy" id="425514"/>
    <lineage>
        <taxon>Bacteria</taxon>
        <taxon>Pseudomonadati</taxon>
        <taxon>Bacteroidota</taxon>
        <taxon>Sphingobacteriia</taxon>
        <taxon>Sphingobacteriales</taxon>
        <taxon>Sphingobacteriaceae</taxon>
        <taxon>Pedobacter</taxon>
    </lineage>
</organism>
<dbReference type="Gene3D" id="2.60.120.10">
    <property type="entry name" value="Jelly Rolls"/>
    <property type="match status" value="1"/>
</dbReference>